<dbReference type="Proteomes" id="UP000236928">
    <property type="component" value="Unassembled WGS sequence"/>
</dbReference>
<gene>
    <name evidence="1" type="ORF">CmeUKMEL1_14635</name>
</gene>
<evidence type="ECO:0000313" key="2">
    <source>
        <dbReference type="Proteomes" id="UP000236928"/>
    </source>
</evidence>
<protein>
    <submittedName>
        <fullName evidence="1">Uncharacterized protein</fullName>
    </submittedName>
</protein>
<accession>A0A2P4Z4E4</accession>
<name>A0A2P4Z4E4_9CRYT</name>
<evidence type="ECO:0000313" key="1">
    <source>
        <dbReference type="EMBL" id="POM84886.1"/>
    </source>
</evidence>
<dbReference type="EMBL" id="JIBK01000048">
    <property type="protein sequence ID" value="POM84886.1"/>
    <property type="molecule type" value="Genomic_DNA"/>
</dbReference>
<sequence>MGVYISNDSSKPNCNVLPDCIYSLCYVNLALNAQKFWRKGKFQSKIFEYFVTLYKKNLFTNEELQIGSCKILPSNYCTPFERNYCTIYFNFFSIDELKEFLEKNEIIVILKLGFGINHFEVLFEETINYLIKPVTSVKNELFLSNKDSDFEVSFIINIEWLATIPKKIIKNNSENLKELEKDIPISSNLKIENKIFNINMIDNSNISLIYEKTICNDPIISKNIVCSQPKSEALSRHAIYKSTNIKSNFFAPNIQSLNNIGSWAVQIKNIILTENGFTFLQDNFPKYSESKGYKVIIQHCIKNEDCKTITQTRKHWSIMNFLKKYDNFSIDSKIPRKPYYIAKANIYSRVPKTIADKIDKKYFHISFSIPNLQIPYESKIDKGNAIFYGVLYPSEISLTKESLVKLYSESYKKECLGYVLISFSDIEKKPYNSINLHHKVDLIVETKNNSEKKQCKAVYLEGMSIIYLYIYWHIQFRTKNERKTPESILKDFYSKISSSKTTERGVNVTGMNKCISALMHSNTELAHNLLSYTSCIPEDLTLFNNVYELRYYLLFPHLEIFENFCNDIFLNDNSRVFNEYEFACRCNELGIKECISTTWREMMKSSFSDISLKAYRSCLQLYKVENIFL</sequence>
<comment type="caution">
    <text evidence="1">The sequence shown here is derived from an EMBL/GenBank/DDBJ whole genome shotgun (WGS) entry which is preliminary data.</text>
</comment>
<dbReference type="OrthoDB" id="339056at2759"/>
<proteinExistence type="predicted"/>
<dbReference type="AlphaFoldDB" id="A0A2P4Z4E4"/>
<dbReference type="VEuPathDB" id="CryptoDB:CmeUKMEL1_14635"/>
<organism evidence="1 2">
    <name type="scientific">Cryptosporidium meleagridis</name>
    <dbReference type="NCBI Taxonomy" id="93969"/>
    <lineage>
        <taxon>Eukaryota</taxon>
        <taxon>Sar</taxon>
        <taxon>Alveolata</taxon>
        <taxon>Apicomplexa</taxon>
        <taxon>Conoidasida</taxon>
        <taxon>Coccidia</taxon>
        <taxon>Eucoccidiorida</taxon>
        <taxon>Eimeriorina</taxon>
        <taxon>Cryptosporidiidae</taxon>
        <taxon>Cryptosporidium</taxon>
    </lineage>
</organism>
<reference evidence="1 2" key="1">
    <citation type="submission" date="2014-04" db="EMBL/GenBank/DDBJ databases">
        <title>Comparative Genomics of Cryptosporidium Species.</title>
        <authorList>
            <person name="Silva J.C."/>
            <person name="Su Q."/>
            <person name="Chalmers R."/>
            <person name="Chibucos M.C."/>
            <person name="Elwin K."/>
            <person name="Godinez A."/>
            <person name="Guo F."/>
            <person name="Huynh K."/>
            <person name="Orvis J."/>
            <person name="Ott S."/>
            <person name="Sadzewicz L."/>
            <person name="Sengamalay N."/>
            <person name="Shetty A."/>
            <person name="Sun M."/>
            <person name="Tallon L."/>
            <person name="Xiao L."/>
            <person name="Zhang H."/>
            <person name="Fraser C.M."/>
            <person name="Zhu G."/>
            <person name="Kissinger J."/>
            <person name="Widmer G."/>
        </authorList>
    </citation>
    <scope>NUCLEOTIDE SEQUENCE [LARGE SCALE GENOMIC DNA]</scope>
    <source>
        <strain evidence="1 2">UKMEL1</strain>
    </source>
</reference>
<keyword evidence="2" id="KW-1185">Reference proteome</keyword>